<dbReference type="Gene3D" id="3.40.50.150">
    <property type="entry name" value="Vaccinia Virus protein VP39"/>
    <property type="match status" value="1"/>
</dbReference>
<name>A0A5S9QVD4_MYCVN</name>
<protein>
    <recommendedName>
        <fullName evidence="2">Methyltransferase type 11 domain-containing protein</fullName>
    </recommendedName>
</protein>
<dbReference type="InterPro" id="IPR013216">
    <property type="entry name" value="Methyltransf_11"/>
</dbReference>
<evidence type="ECO:0000259" key="2">
    <source>
        <dbReference type="Pfam" id="PF08241"/>
    </source>
</evidence>
<sequence>MAELSAQRVPLGRFRPHDLADSLDWLPDHSVDRVLFALAVEYVDDRVRALQELRRVLRPTGALVLSRLHPTGDRLRHGGSYFDVRIIEEVWSRGWRVRYWLAPLQQTCEELHPGRIPDRTASGAASRRRGRRDQPRGLRPPDPRTDGIPRHQSGARSAPRLNRCAESELRAVSHGPITTRNDISRRKVSGVRPRRPCRRRPRPRR</sequence>
<evidence type="ECO:0000256" key="1">
    <source>
        <dbReference type="SAM" id="MobiDB-lite"/>
    </source>
</evidence>
<accession>A0A5S9QVD4</accession>
<feature type="compositionally biased region" description="Basic residues" evidence="1">
    <location>
        <begin position="186"/>
        <end position="205"/>
    </location>
</feature>
<feature type="compositionally biased region" description="Basic and acidic residues" evidence="1">
    <location>
        <begin position="132"/>
        <end position="149"/>
    </location>
</feature>
<dbReference type="Proteomes" id="UP000430146">
    <property type="component" value="Unassembled WGS sequence"/>
</dbReference>
<feature type="domain" description="Methyltransferase type 11" evidence="2">
    <location>
        <begin position="13"/>
        <end position="65"/>
    </location>
</feature>
<keyword evidence="4" id="KW-1185">Reference proteome</keyword>
<dbReference type="InterPro" id="IPR029063">
    <property type="entry name" value="SAM-dependent_MTases_sf"/>
</dbReference>
<reference evidence="3 4" key="1">
    <citation type="submission" date="2019-11" db="EMBL/GenBank/DDBJ databases">
        <authorList>
            <person name="Holert J."/>
        </authorList>
    </citation>
    <scope>NUCLEOTIDE SEQUENCE [LARGE SCALE GENOMIC DNA]</scope>
    <source>
        <strain evidence="3">BC8_1</strain>
    </source>
</reference>
<dbReference type="GO" id="GO:0008757">
    <property type="term" value="F:S-adenosylmethionine-dependent methyltransferase activity"/>
    <property type="evidence" value="ECO:0007669"/>
    <property type="project" value="InterPro"/>
</dbReference>
<proteinExistence type="predicted"/>
<dbReference type="EMBL" id="CACSIP010000020">
    <property type="protein sequence ID" value="CAA0122652.1"/>
    <property type="molecule type" value="Genomic_DNA"/>
</dbReference>
<gene>
    <name evidence="3" type="ORF">AELLOGFF_04486</name>
</gene>
<evidence type="ECO:0000313" key="4">
    <source>
        <dbReference type="Proteomes" id="UP000430146"/>
    </source>
</evidence>
<evidence type="ECO:0000313" key="3">
    <source>
        <dbReference type="EMBL" id="CAA0122652.1"/>
    </source>
</evidence>
<organism evidence="3 4">
    <name type="scientific">Mycolicibacterium vanbaalenii</name>
    <name type="common">Mycobacterium vanbaalenii</name>
    <dbReference type="NCBI Taxonomy" id="110539"/>
    <lineage>
        <taxon>Bacteria</taxon>
        <taxon>Bacillati</taxon>
        <taxon>Actinomycetota</taxon>
        <taxon>Actinomycetes</taxon>
        <taxon>Mycobacteriales</taxon>
        <taxon>Mycobacteriaceae</taxon>
        <taxon>Mycolicibacterium</taxon>
    </lineage>
</organism>
<dbReference type="CDD" id="cd02440">
    <property type="entry name" value="AdoMet_MTases"/>
    <property type="match status" value="1"/>
</dbReference>
<dbReference type="SUPFAM" id="SSF53335">
    <property type="entry name" value="S-adenosyl-L-methionine-dependent methyltransferases"/>
    <property type="match status" value="1"/>
</dbReference>
<dbReference type="RefSeq" id="WP_234897455.1">
    <property type="nucleotide sequence ID" value="NZ_CACSIP010000020.1"/>
</dbReference>
<dbReference type="Pfam" id="PF08241">
    <property type="entry name" value="Methyltransf_11"/>
    <property type="match status" value="1"/>
</dbReference>
<dbReference type="AlphaFoldDB" id="A0A5S9QVD4"/>
<feature type="region of interest" description="Disordered" evidence="1">
    <location>
        <begin position="112"/>
        <end position="205"/>
    </location>
</feature>